<reference evidence="7" key="1">
    <citation type="journal article" date="2021" name="PeerJ">
        <title>Extensive microbial diversity within the chicken gut microbiome revealed by metagenomics and culture.</title>
        <authorList>
            <person name="Gilroy R."/>
            <person name="Ravi A."/>
            <person name="Getino M."/>
            <person name="Pursley I."/>
            <person name="Horton D.L."/>
            <person name="Alikhan N.F."/>
            <person name="Baker D."/>
            <person name="Gharbi K."/>
            <person name="Hall N."/>
            <person name="Watson M."/>
            <person name="Adriaenssens E.M."/>
            <person name="Foster-Nyarko E."/>
            <person name="Jarju S."/>
            <person name="Secka A."/>
            <person name="Antonio M."/>
            <person name="Oren A."/>
            <person name="Chaudhuri R.R."/>
            <person name="La Ragione R."/>
            <person name="Hildebrand F."/>
            <person name="Pallen M.J."/>
        </authorList>
    </citation>
    <scope>NUCLEOTIDE SEQUENCE</scope>
    <source>
        <strain evidence="7">ChiBcec16_6824</strain>
    </source>
</reference>
<comment type="caution">
    <text evidence="7">The sequence shown here is derived from an EMBL/GenBank/DDBJ whole genome shotgun (WGS) entry which is preliminary data.</text>
</comment>
<feature type="domain" description="HTH lysR-type" evidence="6">
    <location>
        <begin position="1"/>
        <end position="58"/>
    </location>
</feature>
<keyword evidence="5" id="KW-0175">Coiled coil</keyword>
<dbReference type="GO" id="GO:0003700">
    <property type="term" value="F:DNA-binding transcription factor activity"/>
    <property type="evidence" value="ECO:0007669"/>
    <property type="project" value="InterPro"/>
</dbReference>
<dbReference type="Pfam" id="PF03466">
    <property type="entry name" value="LysR_substrate"/>
    <property type="match status" value="1"/>
</dbReference>
<dbReference type="EMBL" id="DXDX01000143">
    <property type="protein sequence ID" value="HIY21834.1"/>
    <property type="molecule type" value="Genomic_DNA"/>
</dbReference>
<evidence type="ECO:0000259" key="6">
    <source>
        <dbReference type="PROSITE" id="PS50931"/>
    </source>
</evidence>
<dbReference type="InterPro" id="IPR050950">
    <property type="entry name" value="HTH-type_LysR_regulators"/>
</dbReference>
<evidence type="ECO:0000313" key="7">
    <source>
        <dbReference type="EMBL" id="HIY21834.1"/>
    </source>
</evidence>
<dbReference type="GO" id="GO:0003677">
    <property type="term" value="F:DNA binding"/>
    <property type="evidence" value="ECO:0007669"/>
    <property type="project" value="UniProtKB-KW"/>
</dbReference>
<organism evidence="7 8">
    <name type="scientific">Candidatus Flavonifractor merdigallinarum</name>
    <dbReference type="NCBI Taxonomy" id="2838589"/>
    <lineage>
        <taxon>Bacteria</taxon>
        <taxon>Bacillati</taxon>
        <taxon>Bacillota</taxon>
        <taxon>Clostridia</taxon>
        <taxon>Eubacteriales</taxon>
        <taxon>Oscillospiraceae</taxon>
        <taxon>Flavonifractor</taxon>
    </lineage>
</organism>
<dbReference type="AlphaFoldDB" id="A0A9D1Y961"/>
<evidence type="ECO:0000256" key="5">
    <source>
        <dbReference type="SAM" id="Coils"/>
    </source>
</evidence>
<dbReference type="PANTHER" id="PTHR30419">
    <property type="entry name" value="HTH-TYPE TRANSCRIPTIONAL REGULATOR YBHD"/>
    <property type="match status" value="1"/>
</dbReference>
<proteinExistence type="inferred from homology"/>
<reference evidence="7" key="2">
    <citation type="submission" date="2021-04" db="EMBL/GenBank/DDBJ databases">
        <authorList>
            <person name="Gilroy R."/>
        </authorList>
    </citation>
    <scope>NUCLEOTIDE SEQUENCE</scope>
    <source>
        <strain evidence="7">ChiBcec16_6824</strain>
    </source>
</reference>
<evidence type="ECO:0000256" key="1">
    <source>
        <dbReference type="ARBA" id="ARBA00009437"/>
    </source>
</evidence>
<dbReference type="InterPro" id="IPR036390">
    <property type="entry name" value="WH_DNA-bd_sf"/>
</dbReference>
<dbReference type="SUPFAM" id="SSF46785">
    <property type="entry name" value="Winged helix' DNA-binding domain"/>
    <property type="match status" value="1"/>
</dbReference>
<gene>
    <name evidence="7" type="ORF">H9841_08040</name>
</gene>
<dbReference type="SUPFAM" id="SSF53850">
    <property type="entry name" value="Periplasmic binding protein-like II"/>
    <property type="match status" value="1"/>
</dbReference>
<comment type="similarity">
    <text evidence="1">Belongs to the LysR transcriptional regulatory family.</text>
</comment>
<evidence type="ECO:0000256" key="4">
    <source>
        <dbReference type="ARBA" id="ARBA00023163"/>
    </source>
</evidence>
<dbReference type="Gene3D" id="3.40.190.290">
    <property type="match status" value="1"/>
</dbReference>
<keyword evidence="2" id="KW-0805">Transcription regulation</keyword>
<dbReference type="InterPro" id="IPR000847">
    <property type="entry name" value="LysR_HTH_N"/>
</dbReference>
<sequence length="302" mass="34934">MNIRDLDYFQVICREQSMTKAAKLLYLSPQGLSRMVQGMEAELHTTLLLRTKQGIQLTESGEALLRHAGEITGAYSNLRQEIRNIENRIRGEIDLLSAYGILRLLTPECILAFREQYPDITFSYREFPDCEVERRFLKKEGTIAFSIAPFREGLYDVVELERFPIKLLVNREHPLSRRESVTIQDLKGERLYIESSEFKIHRLIQEKCQKAGFTPNIVFETSGFSLCHKLCAQNKGVTVTVDFIFQDMKPANTVMVPFSDGDYQWKVCMLTRSGEYISRETALFCRHVQNWMGEITAGRIVR</sequence>
<dbReference type="PROSITE" id="PS50931">
    <property type="entry name" value="HTH_LYSR"/>
    <property type="match status" value="1"/>
</dbReference>
<dbReference type="InterPro" id="IPR036388">
    <property type="entry name" value="WH-like_DNA-bd_sf"/>
</dbReference>
<dbReference type="Proteomes" id="UP000823868">
    <property type="component" value="Unassembled WGS sequence"/>
</dbReference>
<evidence type="ECO:0000256" key="3">
    <source>
        <dbReference type="ARBA" id="ARBA00023125"/>
    </source>
</evidence>
<evidence type="ECO:0000256" key="2">
    <source>
        <dbReference type="ARBA" id="ARBA00023015"/>
    </source>
</evidence>
<dbReference type="PANTHER" id="PTHR30419:SF8">
    <property type="entry name" value="NITROGEN ASSIMILATION TRANSCRIPTIONAL ACTIVATOR-RELATED"/>
    <property type="match status" value="1"/>
</dbReference>
<feature type="coiled-coil region" evidence="5">
    <location>
        <begin position="68"/>
        <end position="95"/>
    </location>
</feature>
<evidence type="ECO:0000313" key="8">
    <source>
        <dbReference type="Proteomes" id="UP000823868"/>
    </source>
</evidence>
<keyword evidence="3" id="KW-0238">DNA-binding</keyword>
<accession>A0A9D1Y961</accession>
<keyword evidence="4" id="KW-0804">Transcription</keyword>
<dbReference type="GO" id="GO:0005829">
    <property type="term" value="C:cytosol"/>
    <property type="evidence" value="ECO:0007669"/>
    <property type="project" value="TreeGrafter"/>
</dbReference>
<protein>
    <submittedName>
        <fullName evidence="7">LysR family transcriptional regulator</fullName>
    </submittedName>
</protein>
<name>A0A9D1Y961_9FIRM</name>
<dbReference type="Gene3D" id="1.10.10.10">
    <property type="entry name" value="Winged helix-like DNA-binding domain superfamily/Winged helix DNA-binding domain"/>
    <property type="match status" value="1"/>
</dbReference>
<dbReference type="InterPro" id="IPR005119">
    <property type="entry name" value="LysR_subst-bd"/>
</dbReference>
<dbReference type="Pfam" id="PF00126">
    <property type="entry name" value="HTH_1"/>
    <property type="match status" value="1"/>
</dbReference>